<keyword evidence="3" id="KW-1185">Reference proteome</keyword>
<proteinExistence type="predicted"/>
<dbReference type="HOGENOM" id="CLU_105525_0_0_1"/>
<reference evidence="2 3" key="2">
    <citation type="journal article" date="2013" name="PLoS Genet.">
        <title>Comparative genome structure, secondary metabolite, and effector coding capacity across Cochliobolus pathogens.</title>
        <authorList>
            <person name="Condon B.J."/>
            <person name="Leng Y."/>
            <person name="Wu D."/>
            <person name="Bushley K.E."/>
            <person name="Ohm R.A."/>
            <person name="Otillar R."/>
            <person name="Martin J."/>
            <person name="Schackwitz W."/>
            <person name="Grimwood J."/>
            <person name="MohdZainudin N."/>
            <person name="Xue C."/>
            <person name="Wang R."/>
            <person name="Manning V.A."/>
            <person name="Dhillon B."/>
            <person name="Tu Z.J."/>
            <person name="Steffenson B.J."/>
            <person name="Salamov A."/>
            <person name="Sun H."/>
            <person name="Lowry S."/>
            <person name="LaButti K."/>
            <person name="Han J."/>
            <person name="Copeland A."/>
            <person name="Lindquist E."/>
            <person name="Barry K."/>
            <person name="Schmutz J."/>
            <person name="Baker S.E."/>
            <person name="Ciuffetti L.M."/>
            <person name="Grigoriev I.V."/>
            <person name="Zhong S."/>
            <person name="Turgeon B.G."/>
        </authorList>
    </citation>
    <scope>NUCLEOTIDE SEQUENCE [LARGE SCALE GENOMIC DNA]</scope>
    <source>
        <strain evidence="3">28A</strain>
    </source>
</reference>
<accession>R0IP80</accession>
<dbReference type="eggNOG" id="ENOG502T6K0">
    <property type="taxonomic scope" value="Eukaryota"/>
</dbReference>
<name>R0IP80_EXST2</name>
<evidence type="ECO:0000313" key="3">
    <source>
        <dbReference type="Proteomes" id="UP000016935"/>
    </source>
</evidence>
<feature type="region of interest" description="Disordered" evidence="1">
    <location>
        <begin position="137"/>
        <end position="228"/>
    </location>
</feature>
<feature type="region of interest" description="Disordered" evidence="1">
    <location>
        <begin position="107"/>
        <end position="126"/>
    </location>
</feature>
<organism evidence="2 3">
    <name type="scientific">Exserohilum turcicum (strain 28A)</name>
    <name type="common">Northern leaf blight fungus</name>
    <name type="synonym">Setosphaeria turcica</name>
    <dbReference type="NCBI Taxonomy" id="671987"/>
    <lineage>
        <taxon>Eukaryota</taxon>
        <taxon>Fungi</taxon>
        <taxon>Dikarya</taxon>
        <taxon>Ascomycota</taxon>
        <taxon>Pezizomycotina</taxon>
        <taxon>Dothideomycetes</taxon>
        <taxon>Pleosporomycetidae</taxon>
        <taxon>Pleosporales</taxon>
        <taxon>Pleosporineae</taxon>
        <taxon>Pleosporaceae</taxon>
        <taxon>Exserohilum</taxon>
    </lineage>
</organism>
<dbReference type="EMBL" id="KB908592">
    <property type="protein sequence ID" value="EOA86760.1"/>
    <property type="molecule type" value="Genomic_DNA"/>
</dbReference>
<gene>
    <name evidence="2" type="ORF">SETTUDRAFT_87807</name>
</gene>
<dbReference type="Proteomes" id="UP000016935">
    <property type="component" value="Unassembled WGS sequence"/>
</dbReference>
<dbReference type="GeneID" id="19405668"/>
<feature type="compositionally biased region" description="Polar residues" evidence="1">
    <location>
        <begin position="215"/>
        <end position="228"/>
    </location>
</feature>
<sequence>MCLYWKKMHTCGHASDRPYIEMCRPGFLSNTVCLDIKEDDTYRPSHFPCYPCIKLEARAEVEEQARVEQDAITKAYQARECAVKEKQAAELRAKEERVRREAREKAAREREAEQRAKREKEEEESRIKKEGGAWIETSGSRKLKARKTARGSFGTSSPTRPLTLLSVTKMATGPKNIKENSIFNSEGGDKMSPRKTEMDGGGRAGIWGPKKILTRQENGFGTDSTTKK</sequence>
<dbReference type="AlphaFoldDB" id="R0IP80"/>
<reference evidence="2 3" key="1">
    <citation type="journal article" date="2012" name="PLoS Pathog.">
        <title>Diverse lifestyles and strategies of plant pathogenesis encoded in the genomes of eighteen Dothideomycetes fungi.</title>
        <authorList>
            <person name="Ohm R.A."/>
            <person name="Feau N."/>
            <person name="Henrissat B."/>
            <person name="Schoch C.L."/>
            <person name="Horwitz B.A."/>
            <person name="Barry K.W."/>
            <person name="Condon B.J."/>
            <person name="Copeland A.C."/>
            <person name="Dhillon B."/>
            <person name="Glaser F."/>
            <person name="Hesse C.N."/>
            <person name="Kosti I."/>
            <person name="LaButti K."/>
            <person name="Lindquist E.A."/>
            <person name="Lucas S."/>
            <person name="Salamov A.A."/>
            <person name="Bradshaw R.E."/>
            <person name="Ciuffetti L."/>
            <person name="Hamelin R.C."/>
            <person name="Kema G.H.J."/>
            <person name="Lawrence C."/>
            <person name="Scott J.A."/>
            <person name="Spatafora J.W."/>
            <person name="Turgeon B.G."/>
            <person name="de Wit P.J.G.M."/>
            <person name="Zhong S."/>
            <person name="Goodwin S.B."/>
            <person name="Grigoriev I.V."/>
        </authorList>
    </citation>
    <scope>NUCLEOTIDE SEQUENCE [LARGE SCALE GENOMIC DNA]</scope>
    <source>
        <strain evidence="3">28A</strain>
    </source>
</reference>
<dbReference type="RefSeq" id="XP_008025370.1">
    <property type="nucleotide sequence ID" value="XM_008027179.1"/>
</dbReference>
<protein>
    <submittedName>
        <fullName evidence="2">Uncharacterized protein</fullName>
    </submittedName>
</protein>
<dbReference type="OrthoDB" id="3794829at2759"/>
<evidence type="ECO:0000313" key="2">
    <source>
        <dbReference type="EMBL" id="EOA86760.1"/>
    </source>
</evidence>
<evidence type="ECO:0000256" key="1">
    <source>
        <dbReference type="SAM" id="MobiDB-lite"/>
    </source>
</evidence>
<feature type="compositionally biased region" description="Basic and acidic residues" evidence="1">
    <location>
        <begin position="187"/>
        <end position="200"/>
    </location>
</feature>